<feature type="transmembrane region" description="Helical" evidence="6">
    <location>
        <begin position="326"/>
        <end position="341"/>
    </location>
</feature>
<dbReference type="PANTHER" id="PTHR23113:SF99">
    <property type="entry name" value="RASGEF DOMAIN-CONTAINING PROTEIN"/>
    <property type="match status" value="1"/>
</dbReference>
<feature type="compositionally biased region" description="Low complexity" evidence="5">
    <location>
        <begin position="89"/>
        <end position="104"/>
    </location>
</feature>
<dbReference type="SMART" id="SM00054">
    <property type="entry name" value="EFh"/>
    <property type="match status" value="2"/>
</dbReference>
<dbReference type="Pfam" id="PF13499">
    <property type="entry name" value="EF-hand_7"/>
    <property type="match status" value="1"/>
</dbReference>
<dbReference type="Pfam" id="PF00617">
    <property type="entry name" value="RasGEF"/>
    <property type="match status" value="1"/>
</dbReference>
<feature type="domain" description="Ras-GEF" evidence="7">
    <location>
        <begin position="975"/>
        <end position="1228"/>
    </location>
</feature>
<dbReference type="STRING" id="461836.A0A0L0DVA2"/>
<dbReference type="InterPro" id="IPR011992">
    <property type="entry name" value="EF-hand-dom_pair"/>
</dbReference>
<dbReference type="GO" id="GO:0005886">
    <property type="term" value="C:plasma membrane"/>
    <property type="evidence" value="ECO:0007669"/>
    <property type="project" value="TreeGrafter"/>
</dbReference>
<dbReference type="InterPro" id="IPR018247">
    <property type="entry name" value="EF_Hand_1_Ca_BS"/>
</dbReference>
<dbReference type="Gene3D" id="1.10.238.10">
    <property type="entry name" value="EF-hand"/>
    <property type="match status" value="1"/>
</dbReference>
<protein>
    <submittedName>
        <fullName evidence="9">Uncharacterized protein</fullName>
    </submittedName>
</protein>
<dbReference type="InterPro" id="IPR036964">
    <property type="entry name" value="RASGEF_cat_dom_sf"/>
</dbReference>
<dbReference type="InterPro" id="IPR008937">
    <property type="entry name" value="Ras-like_GEF"/>
</dbReference>
<feature type="compositionally biased region" description="Basic and acidic residues" evidence="5">
    <location>
        <begin position="1"/>
        <end position="17"/>
    </location>
</feature>
<accession>A0A0L0DVA2</accession>
<sequence>MRHIEQVRLAREREEAHPPPARPRSVNSPLFELADRSSPPGTRSTTTPTGGVAASGVAGPSGSRGSIAGAKAAERRRRRSRSSARRDSAQSARSARSARSTRSSLPSTVIELDEVSASFGDGSSSEASAQGESTSLAQSGKPRSIASLRAREDSAVLDDSWYDPPTVNRRLMSLKLSQEPRRDSMFLGSTEFATTSSPDVRSSNADLNIHPPRRYASTLSIGGHGFAATVAPSGSHMSKSGSSSELGSLPFASVPVNSVVSGEDQSLVDPSGHPVVLKSALRARVDGALDSVAYLVVVSIVTLYVLYIDDAIVVAGREHTDDTKRIIFAFLVLKFIVFNWARRETYPFSFFFWLDILALVSFVPDLLELFAGITSLGLAGSLAVSRAGRAAQASSRAVRASKLAKAPLGTLIQVTTNKVTVLVLLVYFASLLLQVEAPLEDHVKANIEAVEATMLAGSSGAALVESTLIPALSAGYGSTNVELLHMWSLGTRLAGSQAAVDMLNPVYVVKVVSSSRNSGAEYSVRHTVRLNAGLNIVLITILLAALILGSYLISKDADRLIKVAIHKITRALMAVFDNISRKAVEPVPTVSGEKASGSGENSEATVLLNMLNTIGERAGSDAALVRRLRQQREEYLVAAKRMEMELRQWRRTKPTAHIGRVPLFSRETEGSDPLSSEWIVFADESTELSGAAINAALDAVVSALGEVPQSEALAKVVLSGSVPGLVGWLVSDLQPLPFVPPGEVLDYTYVLMVNYRSFMDPAALLEDLIMAYCRAPPKVTASQHRLIEEGITPEEMRLVREMFARFDADGNGTLSRDEMAMVLSELDRGCTPEDVETLMTELDEDQSGEIDFDEFFNGLTSLISSREAALEAWKTDVLEPLRRRVALVLEYWITQFTSDFVTSPDLLALAETFLGLFMPETGMEAEGDALLNLLDSVLSRAASANAAHVGVRLDTGLPPLPRMSGGAADALLAADPVEIARQLTLVDARLYGAIQRTELVDGAHMSENKNVRAPNVSALVAQHNAVSRWVEASILAPTKIKERVAVIKLFVHTMVACSQLSNFNGVMAIYAALQGTAIDRLRKTWAKVPKDVMSELEAVGALMSYEKNFKAYRSHVAELTGPSVPYLGIYFKDLIGVDEGNEKRTANGFINMEKCYLTAFTISELLRWQPETSAYTFVGIDEVQALWREFFEPADLRLPLGFDVEPGWVPSPPTEDDLFKLSLEREPRVKR</sequence>
<feature type="transmembrane region" description="Helical" evidence="6">
    <location>
        <begin position="287"/>
        <end position="306"/>
    </location>
</feature>
<dbReference type="GO" id="GO:0007265">
    <property type="term" value="P:Ras protein signal transduction"/>
    <property type="evidence" value="ECO:0007669"/>
    <property type="project" value="TreeGrafter"/>
</dbReference>
<proteinExistence type="predicted"/>
<feature type="coiled-coil region" evidence="4">
    <location>
        <begin position="625"/>
        <end position="652"/>
    </location>
</feature>
<evidence type="ECO:0000259" key="8">
    <source>
        <dbReference type="PROSITE" id="PS50222"/>
    </source>
</evidence>
<feature type="transmembrane region" description="Helical" evidence="6">
    <location>
        <begin position="346"/>
        <end position="363"/>
    </location>
</feature>
<gene>
    <name evidence="9" type="ORF">AMSG_01737</name>
</gene>
<evidence type="ECO:0000259" key="7">
    <source>
        <dbReference type="PROSITE" id="PS50009"/>
    </source>
</evidence>
<evidence type="ECO:0000256" key="6">
    <source>
        <dbReference type="SAM" id="Phobius"/>
    </source>
</evidence>
<evidence type="ECO:0000256" key="5">
    <source>
        <dbReference type="SAM" id="MobiDB-lite"/>
    </source>
</evidence>
<feature type="transmembrane region" description="Helical" evidence="6">
    <location>
        <begin position="532"/>
        <end position="553"/>
    </location>
</feature>
<dbReference type="Proteomes" id="UP000054408">
    <property type="component" value="Unassembled WGS sequence"/>
</dbReference>
<dbReference type="PROSITE" id="PS00720">
    <property type="entry name" value="RASGEF"/>
    <property type="match status" value="1"/>
</dbReference>
<keyword evidence="4" id="KW-0175">Coiled coil</keyword>
<dbReference type="PROSITE" id="PS50009">
    <property type="entry name" value="RASGEF_CAT"/>
    <property type="match status" value="1"/>
</dbReference>
<keyword evidence="6" id="KW-0812">Transmembrane</keyword>
<organism evidence="9 10">
    <name type="scientific">Thecamonas trahens ATCC 50062</name>
    <dbReference type="NCBI Taxonomy" id="461836"/>
    <lineage>
        <taxon>Eukaryota</taxon>
        <taxon>Apusozoa</taxon>
        <taxon>Apusomonadida</taxon>
        <taxon>Apusomonadidae</taxon>
        <taxon>Thecamonas</taxon>
    </lineage>
</organism>
<evidence type="ECO:0000256" key="3">
    <source>
        <dbReference type="PROSITE-ProRule" id="PRU00168"/>
    </source>
</evidence>
<keyword evidence="10" id="KW-1185">Reference proteome</keyword>
<name>A0A0L0DVA2_THETB</name>
<dbReference type="CDD" id="cd00155">
    <property type="entry name" value="RasGEF"/>
    <property type="match status" value="1"/>
</dbReference>
<dbReference type="InterPro" id="IPR001895">
    <property type="entry name" value="RASGEF_cat_dom"/>
</dbReference>
<feature type="domain" description="EF-hand" evidence="8">
    <location>
        <begin position="830"/>
        <end position="865"/>
    </location>
</feature>
<feature type="region of interest" description="Disordered" evidence="5">
    <location>
        <begin position="1"/>
        <end position="145"/>
    </location>
</feature>
<feature type="compositionally biased region" description="Low complexity" evidence="5">
    <location>
        <begin position="122"/>
        <end position="135"/>
    </location>
</feature>
<evidence type="ECO:0000256" key="1">
    <source>
        <dbReference type="ARBA" id="ARBA00022658"/>
    </source>
</evidence>
<dbReference type="SUPFAM" id="SSF47473">
    <property type="entry name" value="EF-hand"/>
    <property type="match status" value="1"/>
</dbReference>
<keyword evidence="1 3" id="KW-0344">Guanine-nucleotide releasing factor</keyword>
<dbReference type="eggNOG" id="KOG3417">
    <property type="taxonomic scope" value="Eukaryota"/>
</dbReference>
<dbReference type="PROSITE" id="PS00018">
    <property type="entry name" value="EF_HAND_1"/>
    <property type="match status" value="2"/>
</dbReference>
<keyword evidence="2" id="KW-0106">Calcium</keyword>
<dbReference type="SUPFAM" id="SSF48366">
    <property type="entry name" value="Ras GEF"/>
    <property type="match status" value="1"/>
</dbReference>
<evidence type="ECO:0000256" key="4">
    <source>
        <dbReference type="SAM" id="Coils"/>
    </source>
</evidence>
<dbReference type="PROSITE" id="PS50222">
    <property type="entry name" value="EF_HAND_2"/>
    <property type="match status" value="2"/>
</dbReference>
<reference evidence="9 10" key="1">
    <citation type="submission" date="2010-05" db="EMBL/GenBank/DDBJ databases">
        <title>The Genome Sequence of Thecamonas trahens ATCC 50062.</title>
        <authorList>
            <consortium name="The Broad Institute Genome Sequencing Platform"/>
            <person name="Russ C."/>
            <person name="Cuomo C."/>
            <person name="Shea T."/>
            <person name="Young S.K."/>
            <person name="Zeng Q."/>
            <person name="Koehrsen M."/>
            <person name="Haas B."/>
            <person name="Borodovsky M."/>
            <person name="Guigo R."/>
            <person name="Alvarado L."/>
            <person name="Berlin A."/>
            <person name="Bochicchio J."/>
            <person name="Borenstein D."/>
            <person name="Chapman S."/>
            <person name="Chen Z."/>
            <person name="Freedman E."/>
            <person name="Gellesch M."/>
            <person name="Goldberg J."/>
            <person name="Griggs A."/>
            <person name="Gujja S."/>
            <person name="Heilman E."/>
            <person name="Heiman D."/>
            <person name="Hepburn T."/>
            <person name="Howarth C."/>
            <person name="Jen D."/>
            <person name="Larson L."/>
            <person name="Mehta T."/>
            <person name="Park D."/>
            <person name="Pearson M."/>
            <person name="Roberts A."/>
            <person name="Saif S."/>
            <person name="Shenoy N."/>
            <person name="Sisk P."/>
            <person name="Stolte C."/>
            <person name="Sykes S."/>
            <person name="Thomson T."/>
            <person name="Walk T."/>
            <person name="White J."/>
            <person name="Yandava C."/>
            <person name="Burger G."/>
            <person name="Gray M.W."/>
            <person name="Holland P.W.H."/>
            <person name="King N."/>
            <person name="Lang F.B.F."/>
            <person name="Roger A.J."/>
            <person name="Ruiz-Trillo I."/>
            <person name="Lander E."/>
            <person name="Nusbaum C."/>
        </authorList>
    </citation>
    <scope>NUCLEOTIDE SEQUENCE [LARGE SCALE GENOMIC DNA]</scope>
    <source>
        <strain evidence="9 10">ATCC 50062</strain>
    </source>
</reference>
<keyword evidence="6" id="KW-0472">Membrane</keyword>
<evidence type="ECO:0000313" key="10">
    <source>
        <dbReference type="Proteomes" id="UP000054408"/>
    </source>
</evidence>
<feature type="compositionally biased region" description="Basic residues" evidence="5">
    <location>
        <begin position="74"/>
        <end position="83"/>
    </location>
</feature>
<dbReference type="RefSeq" id="XP_013761253.1">
    <property type="nucleotide sequence ID" value="XM_013905799.1"/>
</dbReference>
<feature type="compositionally biased region" description="Low complexity" evidence="5">
    <location>
        <begin position="36"/>
        <end position="71"/>
    </location>
</feature>
<dbReference type="GO" id="GO:0005509">
    <property type="term" value="F:calcium ion binding"/>
    <property type="evidence" value="ECO:0007669"/>
    <property type="project" value="InterPro"/>
</dbReference>
<dbReference type="GeneID" id="25561471"/>
<dbReference type="PANTHER" id="PTHR23113">
    <property type="entry name" value="GUANINE NUCLEOTIDE EXCHANGE FACTOR"/>
    <property type="match status" value="1"/>
</dbReference>
<dbReference type="GO" id="GO:0005085">
    <property type="term" value="F:guanyl-nucleotide exchange factor activity"/>
    <property type="evidence" value="ECO:0007669"/>
    <property type="project" value="UniProtKB-KW"/>
</dbReference>
<dbReference type="InterPro" id="IPR023578">
    <property type="entry name" value="Ras_GEF_dom_sf"/>
</dbReference>
<dbReference type="GO" id="GO:0008270">
    <property type="term" value="F:zinc ion binding"/>
    <property type="evidence" value="ECO:0007669"/>
    <property type="project" value="UniProtKB-KW"/>
</dbReference>
<dbReference type="InterPro" id="IPR002048">
    <property type="entry name" value="EF_hand_dom"/>
</dbReference>
<dbReference type="Gene3D" id="1.20.870.10">
    <property type="entry name" value="Son of sevenless (SoS) protein Chain: S domain 1"/>
    <property type="match status" value="1"/>
</dbReference>
<dbReference type="AlphaFoldDB" id="A0A0L0DVA2"/>
<keyword evidence="6" id="KW-1133">Transmembrane helix</keyword>
<dbReference type="EMBL" id="GL349439">
    <property type="protein sequence ID" value="KNC55473.1"/>
    <property type="molecule type" value="Genomic_DNA"/>
</dbReference>
<evidence type="ECO:0000313" key="9">
    <source>
        <dbReference type="EMBL" id="KNC55473.1"/>
    </source>
</evidence>
<dbReference type="Gene3D" id="1.10.840.10">
    <property type="entry name" value="Ras guanine-nucleotide exchange factors catalytic domain"/>
    <property type="match status" value="1"/>
</dbReference>
<dbReference type="CDD" id="cd00051">
    <property type="entry name" value="EFh"/>
    <property type="match status" value="1"/>
</dbReference>
<feature type="transmembrane region" description="Helical" evidence="6">
    <location>
        <begin position="408"/>
        <end position="429"/>
    </location>
</feature>
<dbReference type="InterPro" id="IPR019804">
    <property type="entry name" value="Ras_G-nucl-exch_fac_CS"/>
</dbReference>
<evidence type="ECO:0000256" key="2">
    <source>
        <dbReference type="ARBA" id="ARBA00022837"/>
    </source>
</evidence>
<feature type="domain" description="EF-hand" evidence="8">
    <location>
        <begin position="794"/>
        <end position="829"/>
    </location>
</feature>
<dbReference type="OrthoDB" id="546434at2759"/>
<dbReference type="SMART" id="SM00147">
    <property type="entry name" value="RasGEF"/>
    <property type="match status" value="1"/>
</dbReference>